<organism evidence="10 11">
    <name type="scientific">Flexivirga aerilata</name>
    <dbReference type="NCBI Taxonomy" id="1656889"/>
    <lineage>
        <taxon>Bacteria</taxon>
        <taxon>Bacillati</taxon>
        <taxon>Actinomycetota</taxon>
        <taxon>Actinomycetes</taxon>
        <taxon>Micrococcales</taxon>
        <taxon>Dermacoccaceae</taxon>
        <taxon>Flexivirga</taxon>
    </lineage>
</organism>
<feature type="domain" description="ABC transmembrane type-1" evidence="9">
    <location>
        <begin position="65"/>
        <end position="245"/>
    </location>
</feature>
<dbReference type="AlphaFoldDB" id="A0A849ANC6"/>
<dbReference type="Pfam" id="PF00528">
    <property type="entry name" value="BPD_transp_1"/>
    <property type="match status" value="2"/>
</dbReference>
<feature type="transmembrane region" description="Helical" evidence="8">
    <location>
        <begin position="71"/>
        <end position="90"/>
    </location>
</feature>
<feature type="transmembrane region" description="Helical" evidence="8">
    <location>
        <begin position="446"/>
        <end position="468"/>
    </location>
</feature>
<dbReference type="PANTHER" id="PTHR43357:SF3">
    <property type="entry name" value="FE(3+)-TRANSPORT SYSTEM PERMEASE PROTEIN FBPB 2"/>
    <property type="match status" value="1"/>
</dbReference>
<keyword evidence="6 8" id="KW-1133">Transmembrane helix</keyword>
<feature type="domain" description="ABC transmembrane type-1" evidence="9">
    <location>
        <begin position="319"/>
        <end position="509"/>
    </location>
</feature>
<keyword evidence="4" id="KW-0997">Cell inner membrane</keyword>
<dbReference type="Gene3D" id="1.10.3720.10">
    <property type="entry name" value="MetI-like"/>
    <property type="match status" value="2"/>
</dbReference>
<feature type="transmembrane region" description="Helical" evidence="8">
    <location>
        <begin position="357"/>
        <end position="379"/>
    </location>
</feature>
<dbReference type="InterPro" id="IPR035906">
    <property type="entry name" value="MetI-like_sf"/>
</dbReference>
<dbReference type="InterPro" id="IPR000515">
    <property type="entry name" value="MetI-like"/>
</dbReference>
<protein>
    <submittedName>
        <fullName evidence="10">Iron ABC transporter permease</fullName>
    </submittedName>
</protein>
<evidence type="ECO:0000256" key="2">
    <source>
        <dbReference type="ARBA" id="ARBA00022448"/>
    </source>
</evidence>
<keyword evidence="7 8" id="KW-0472">Membrane</keyword>
<feature type="transmembrane region" description="Helical" evidence="8">
    <location>
        <begin position="185"/>
        <end position="205"/>
    </location>
</feature>
<feature type="transmembrane region" description="Helical" evidence="8">
    <location>
        <begin position="324"/>
        <end position="345"/>
    </location>
</feature>
<evidence type="ECO:0000256" key="8">
    <source>
        <dbReference type="RuleBase" id="RU363032"/>
    </source>
</evidence>
<dbReference type="SUPFAM" id="SSF161098">
    <property type="entry name" value="MetI-like"/>
    <property type="match status" value="2"/>
</dbReference>
<feature type="transmembrane region" description="Helical" evidence="8">
    <location>
        <begin position="20"/>
        <end position="41"/>
    </location>
</feature>
<keyword evidence="2 8" id="KW-0813">Transport</keyword>
<evidence type="ECO:0000256" key="6">
    <source>
        <dbReference type="ARBA" id="ARBA00022989"/>
    </source>
</evidence>
<evidence type="ECO:0000313" key="11">
    <source>
        <dbReference type="Proteomes" id="UP000557772"/>
    </source>
</evidence>
<gene>
    <name evidence="10" type="ORF">HJ588_18670</name>
</gene>
<feature type="transmembrane region" description="Helical" evidence="8">
    <location>
        <begin position="225"/>
        <end position="246"/>
    </location>
</feature>
<dbReference type="PANTHER" id="PTHR43357">
    <property type="entry name" value="INNER MEMBRANE ABC TRANSPORTER PERMEASE PROTEIN YDCV"/>
    <property type="match status" value="1"/>
</dbReference>
<comment type="caution">
    <text evidence="10">The sequence shown here is derived from an EMBL/GenBank/DDBJ whole genome shotgun (WGS) entry which is preliminary data.</text>
</comment>
<dbReference type="GO" id="GO:0055085">
    <property type="term" value="P:transmembrane transport"/>
    <property type="evidence" value="ECO:0007669"/>
    <property type="project" value="InterPro"/>
</dbReference>
<evidence type="ECO:0000256" key="4">
    <source>
        <dbReference type="ARBA" id="ARBA00022519"/>
    </source>
</evidence>
<keyword evidence="5 8" id="KW-0812">Transmembrane</keyword>
<evidence type="ECO:0000256" key="1">
    <source>
        <dbReference type="ARBA" id="ARBA00004429"/>
    </source>
</evidence>
<feature type="transmembrane region" description="Helical" evidence="8">
    <location>
        <begin position="102"/>
        <end position="121"/>
    </location>
</feature>
<keyword evidence="11" id="KW-1185">Reference proteome</keyword>
<proteinExistence type="inferred from homology"/>
<dbReference type="GO" id="GO:0005886">
    <property type="term" value="C:plasma membrane"/>
    <property type="evidence" value="ECO:0007669"/>
    <property type="project" value="UniProtKB-SubCell"/>
</dbReference>
<dbReference type="CDD" id="cd06261">
    <property type="entry name" value="TM_PBP2"/>
    <property type="match status" value="2"/>
</dbReference>
<sequence>MTSQPLSQRVGAAVRSRPPVVTTLLAVVVALAALIPLAYVLQSAYDAGWSTAEQLIFRPRIGELFANTAKLIGLAVPLSVLLGVGAALVVERTDLPGRSLLALLFAAPLAVPAFVASYAWATVWPSIGGLSGAVLISVAAYFPFVYIPVMATLRRLDPAVEESARALGLGPAAVLWRVVLPQLRLPILGGALLVAMHLLAEYGAFASIRFDTFTTAIYDQFQSTFASAAASMMAGVLVLCCLLLLIGEAGVRGRQRYARLGPGVARRGRPARLGWWSLPVWVGVLVVLATTLGVPGWSITRWLISGGNAVWTSDLVSTLLTTTVYGVIAGVVTVAAALPIAWLAVRHPGRWVRALEGSTFVAASIPGIVVGLAFVSYAIRYAQPLYQTAPLLVAAYAVLFLPRAVVTLRAGIAQAPPSLEEAARSLGASAPAAFVRVALRLIAPTVGASIALSFLGIAGELTATLLLAPTGTRTLATEFWALSGEIDYAGAAPYALLLVVLSLPMTYLLFRQSRKVAGL</sequence>
<dbReference type="PROSITE" id="PS50928">
    <property type="entry name" value="ABC_TM1"/>
    <property type="match status" value="2"/>
</dbReference>
<comment type="subcellular location">
    <subcellularLocation>
        <location evidence="1">Cell inner membrane</location>
        <topology evidence="1">Multi-pass membrane protein</topology>
    </subcellularLocation>
    <subcellularLocation>
        <location evidence="8">Cell membrane</location>
        <topology evidence="8">Multi-pass membrane protein</topology>
    </subcellularLocation>
</comment>
<keyword evidence="3" id="KW-1003">Cell membrane</keyword>
<reference evidence="10 11" key="1">
    <citation type="submission" date="2020-05" db="EMBL/GenBank/DDBJ databases">
        <title>Flexivirga sp. ID2601S isolated from air conditioner.</title>
        <authorList>
            <person name="Kim D.H."/>
        </authorList>
    </citation>
    <scope>NUCLEOTIDE SEQUENCE [LARGE SCALE GENOMIC DNA]</scope>
    <source>
        <strain evidence="10 11">ID2601S</strain>
    </source>
</reference>
<evidence type="ECO:0000256" key="3">
    <source>
        <dbReference type="ARBA" id="ARBA00022475"/>
    </source>
</evidence>
<evidence type="ECO:0000313" key="10">
    <source>
        <dbReference type="EMBL" id="NNG41287.1"/>
    </source>
</evidence>
<evidence type="ECO:0000256" key="5">
    <source>
        <dbReference type="ARBA" id="ARBA00022692"/>
    </source>
</evidence>
<dbReference type="EMBL" id="JABENB010000003">
    <property type="protein sequence ID" value="NNG41287.1"/>
    <property type="molecule type" value="Genomic_DNA"/>
</dbReference>
<feature type="transmembrane region" description="Helical" evidence="8">
    <location>
        <begin position="385"/>
        <end position="406"/>
    </location>
</feature>
<feature type="transmembrane region" description="Helical" evidence="8">
    <location>
        <begin position="276"/>
        <end position="304"/>
    </location>
</feature>
<comment type="similarity">
    <text evidence="8">Belongs to the binding-protein-dependent transport system permease family.</text>
</comment>
<feature type="transmembrane region" description="Helical" evidence="8">
    <location>
        <begin position="488"/>
        <end position="510"/>
    </location>
</feature>
<name>A0A849ANC6_9MICO</name>
<evidence type="ECO:0000256" key="7">
    <source>
        <dbReference type="ARBA" id="ARBA00023136"/>
    </source>
</evidence>
<dbReference type="Proteomes" id="UP000557772">
    <property type="component" value="Unassembled WGS sequence"/>
</dbReference>
<feature type="transmembrane region" description="Helical" evidence="8">
    <location>
        <begin position="127"/>
        <end position="147"/>
    </location>
</feature>
<accession>A0A849ANC6</accession>
<evidence type="ECO:0000259" key="9">
    <source>
        <dbReference type="PROSITE" id="PS50928"/>
    </source>
</evidence>